<feature type="compositionally biased region" description="Low complexity" evidence="11">
    <location>
        <begin position="65"/>
        <end position="75"/>
    </location>
</feature>
<dbReference type="RefSeq" id="XP_022253186.1">
    <property type="nucleotide sequence ID" value="XM_022397478.1"/>
</dbReference>
<evidence type="ECO:0000256" key="10">
    <source>
        <dbReference type="RuleBase" id="RU368072"/>
    </source>
</evidence>
<dbReference type="GeneID" id="106469075"/>
<evidence type="ECO:0000256" key="11">
    <source>
        <dbReference type="SAM" id="MobiDB-lite"/>
    </source>
</evidence>
<keyword evidence="2 10" id="KW-0158">Chromosome</keyword>
<keyword evidence="4 10" id="KW-0498">Mitosis</keyword>
<dbReference type="PANTHER" id="PTHR10643">
    <property type="entry name" value="KINETOCHORE PROTEIN NDC80"/>
    <property type="match status" value="1"/>
</dbReference>
<evidence type="ECO:0000256" key="5">
    <source>
        <dbReference type="ARBA" id="ARBA00022838"/>
    </source>
</evidence>
<keyword evidence="6" id="KW-0175">Coiled coil</keyword>
<evidence type="ECO:0000313" key="13">
    <source>
        <dbReference type="Proteomes" id="UP000694941"/>
    </source>
</evidence>
<keyword evidence="7 10" id="KW-0539">Nucleus</keyword>
<accession>A0ABM1TBD0</accession>
<feature type="compositionally biased region" description="Low complexity" evidence="11">
    <location>
        <begin position="44"/>
        <end position="53"/>
    </location>
</feature>
<keyword evidence="8 10" id="KW-0131">Cell cycle</keyword>
<evidence type="ECO:0000313" key="14">
    <source>
        <dbReference type="RefSeq" id="XP_022253186.1"/>
    </source>
</evidence>
<evidence type="ECO:0000256" key="6">
    <source>
        <dbReference type="ARBA" id="ARBA00023054"/>
    </source>
</evidence>
<evidence type="ECO:0000256" key="3">
    <source>
        <dbReference type="ARBA" id="ARBA00022618"/>
    </source>
</evidence>
<dbReference type="Proteomes" id="UP000694941">
    <property type="component" value="Unplaced"/>
</dbReference>
<evidence type="ECO:0000256" key="4">
    <source>
        <dbReference type="ARBA" id="ARBA00022776"/>
    </source>
</evidence>
<organism evidence="13 14">
    <name type="scientific">Limulus polyphemus</name>
    <name type="common">Atlantic horseshoe crab</name>
    <dbReference type="NCBI Taxonomy" id="6850"/>
    <lineage>
        <taxon>Eukaryota</taxon>
        <taxon>Metazoa</taxon>
        <taxon>Ecdysozoa</taxon>
        <taxon>Arthropoda</taxon>
        <taxon>Chelicerata</taxon>
        <taxon>Merostomata</taxon>
        <taxon>Xiphosura</taxon>
        <taxon>Limulidae</taxon>
        <taxon>Limulus</taxon>
    </lineage>
</organism>
<evidence type="ECO:0000256" key="2">
    <source>
        <dbReference type="ARBA" id="ARBA00022454"/>
    </source>
</evidence>
<dbReference type="PANTHER" id="PTHR10643:SF2">
    <property type="entry name" value="KINETOCHORE PROTEIN NDC80 HOMOLOG"/>
    <property type="match status" value="1"/>
</dbReference>
<comment type="similarity">
    <text evidence="1 10">Belongs to the NDC80/HEC1 family.</text>
</comment>
<keyword evidence="13" id="KW-1185">Reference proteome</keyword>
<reference evidence="14" key="1">
    <citation type="submission" date="2025-08" db="UniProtKB">
        <authorList>
            <consortium name="RefSeq"/>
        </authorList>
    </citation>
    <scope>IDENTIFICATION</scope>
    <source>
        <tissue evidence="14">Muscle</tissue>
    </source>
</reference>
<protein>
    <recommendedName>
        <fullName evidence="10">Kinetochore protein NDC80</fullName>
    </recommendedName>
</protein>
<keyword evidence="9 10" id="KW-0137">Centromere</keyword>
<gene>
    <name evidence="14" type="primary">LOC106469075</name>
</gene>
<dbReference type="Gene3D" id="1.10.418.30">
    <property type="entry name" value="Ncd80 complex, Ncd80 subunit"/>
    <property type="match status" value="1"/>
</dbReference>
<comment type="subcellular location">
    <subcellularLocation>
        <location evidence="10">Chromosome</location>
        <location evidence="10">Centromere</location>
        <location evidence="10">Kinetochore</location>
    </subcellularLocation>
    <subcellularLocation>
        <location evidence="10">Nucleus</location>
    </subcellularLocation>
</comment>
<evidence type="ECO:0000259" key="12">
    <source>
        <dbReference type="Pfam" id="PF03801"/>
    </source>
</evidence>
<dbReference type="Pfam" id="PF03801">
    <property type="entry name" value="Ndc80_HEC"/>
    <property type="match status" value="1"/>
</dbReference>
<dbReference type="InterPro" id="IPR038273">
    <property type="entry name" value="Ndc80_sf"/>
</dbReference>
<evidence type="ECO:0000256" key="9">
    <source>
        <dbReference type="ARBA" id="ARBA00023328"/>
    </source>
</evidence>
<feature type="compositionally biased region" description="Polar residues" evidence="11">
    <location>
        <begin position="1"/>
        <end position="12"/>
    </location>
</feature>
<feature type="region of interest" description="Disordered" evidence="11">
    <location>
        <begin position="1"/>
        <end position="75"/>
    </location>
</feature>
<sequence length="292" mass="33325">MKRSSLLSSTGKTGRYFGGRSDAGNFLPGSTQKNSNSVRKSGRSRTSSTSNNNLFGAVGGARQRSSSASNSSGFSLYGRNRPGSFTGITKVSKDPRPLSNRAYQSKSIHKLLEFLSDQQYSYQLSERLLSSPSTKDFVRIFEFLYRFWDAKYTASNRPEDEVPQLMKRLGYPFPIARSMLITIARHSWPSLLGVLVWLVELIMFCEKINVTDMLWPRNDFEEEGINVKQVLFEHTAASYQNFMDNESDDVEEKEKFLRTLAERYFGGEKCLEMLREECEDLNNKLMKKNAEV</sequence>
<name>A0ABM1TBD0_LIMPO</name>
<keyword evidence="5 10" id="KW-0995">Kinetochore</keyword>
<comment type="subunit">
    <text evidence="10">Component of the NDC80 complex.</text>
</comment>
<keyword evidence="3 10" id="KW-0132">Cell division</keyword>
<evidence type="ECO:0000256" key="1">
    <source>
        <dbReference type="ARBA" id="ARBA00007050"/>
    </source>
</evidence>
<dbReference type="InterPro" id="IPR005550">
    <property type="entry name" value="Kinetochore_Ndc80"/>
</dbReference>
<comment type="function">
    <text evidence="10">Acts as a component of the essential kinetochore-associated NDC80 complex, which is required for chromosome segregation and spindle checkpoint activity.</text>
</comment>
<dbReference type="InterPro" id="IPR055260">
    <property type="entry name" value="Ndc80_CH"/>
</dbReference>
<proteinExistence type="inferred from homology"/>
<evidence type="ECO:0000256" key="8">
    <source>
        <dbReference type="ARBA" id="ARBA00023306"/>
    </source>
</evidence>
<feature type="domain" description="Kinetochore protein Ndc80 CH" evidence="12">
    <location>
        <begin position="87"/>
        <end position="207"/>
    </location>
</feature>
<evidence type="ECO:0000256" key="7">
    <source>
        <dbReference type="ARBA" id="ARBA00023242"/>
    </source>
</evidence>
<feature type="non-terminal residue" evidence="14">
    <location>
        <position position="292"/>
    </location>
</feature>